<keyword evidence="1" id="KW-0812">Transmembrane</keyword>
<proteinExistence type="predicted"/>
<protein>
    <submittedName>
        <fullName evidence="2">Uncharacterized protein</fullName>
    </submittedName>
</protein>
<organism evidence="2 3">
    <name type="scientific">Nitrososphaeria virus YSH_1032793</name>
    <dbReference type="NCBI Taxonomy" id="3071320"/>
    <lineage>
        <taxon>Viruses</taxon>
        <taxon>Duplodnaviria</taxon>
        <taxon>Heunggongvirae</taxon>
        <taxon>Uroviricota</taxon>
        <taxon>Caudoviricetes</taxon>
        <taxon>Juravirales</taxon>
        <taxon>Yanlukaviridae</taxon>
        <taxon>Sweetvirus</taxon>
        <taxon>Sweetvirus yangshanense</taxon>
    </lineage>
</organism>
<evidence type="ECO:0000256" key="1">
    <source>
        <dbReference type="SAM" id="Phobius"/>
    </source>
</evidence>
<accession>A0A976YEZ6</accession>
<dbReference type="Pfam" id="PF23858">
    <property type="entry name" value="DUF7220"/>
    <property type="match status" value="1"/>
</dbReference>
<keyword evidence="1" id="KW-0472">Membrane</keyword>
<feature type="transmembrane region" description="Helical" evidence="1">
    <location>
        <begin position="12"/>
        <end position="34"/>
    </location>
</feature>
<keyword evidence="3" id="KW-1185">Reference proteome</keyword>
<reference evidence="2 3" key="1">
    <citation type="submission" date="2022-05" db="EMBL/GenBank/DDBJ databases">
        <title>Diverse viruses of marine archaea discovered using metagenomics.</title>
        <authorList>
            <person name="Zhou Y."/>
        </authorList>
    </citation>
    <scope>NUCLEOTIDE SEQUENCE [LARGE SCALE GENOMIC DNA]</scope>
    <source>
        <strain evidence="2">YSH_1032793</strain>
    </source>
</reference>
<evidence type="ECO:0000313" key="2">
    <source>
        <dbReference type="EMBL" id="UVF62261.1"/>
    </source>
</evidence>
<sequence>MDSKGKSLTETGVNTGVGFWINFGMNLSILPIFAIPMAEAVHNGDTGKLVELNIYIGIIYTFISIGRQYGFRRLFERFGENENFYTLLKRLLKVKRRHEFSNPNSQY</sequence>
<dbReference type="EMBL" id="ON649698">
    <property type="protein sequence ID" value="UVF62261.1"/>
    <property type="molecule type" value="Genomic_DNA"/>
</dbReference>
<feature type="transmembrane region" description="Helical" evidence="1">
    <location>
        <begin position="54"/>
        <end position="71"/>
    </location>
</feature>
<name>A0A976YEZ6_9CAUD</name>
<keyword evidence="1" id="KW-1133">Transmembrane helix</keyword>
<dbReference type="InterPro" id="IPR055644">
    <property type="entry name" value="DUF7220"/>
</dbReference>
<evidence type="ECO:0000313" key="3">
    <source>
        <dbReference type="Proteomes" id="UP001156951"/>
    </source>
</evidence>
<dbReference type="Proteomes" id="UP001156951">
    <property type="component" value="Segment"/>
</dbReference>